<evidence type="ECO:0000256" key="16">
    <source>
        <dbReference type="ARBA" id="ARBA00067967"/>
    </source>
</evidence>
<dbReference type="EMBL" id="PDUG01000004">
    <property type="protein sequence ID" value="PIC32404.1"/>
    <property type="molecule type" value="Genomic_DNA"/>
</dbReference>
<evidence type="ECO:0000256" key="11">
    <source>
        <dbReference type="ARBA" id="ARBA00023180"/>
    </source>
</evidence>
<evidence type="ECO:0000256" key="4">
    <source>
        <dbReference type="ARBA" id="ARBA00022606"/>
    </source>
</evidence>
<feature type="transmembrane region" description="Helical" evidence="19">
    <location>
        <begin position="96"/>
        <end position="117"/>
    </location>
</feature>
<evidence type="ECO:0000256" key="17">
    <source>
        <dbReference type="ARBA" id="ARBA00078653"/>
    </source>
</evidence>
<evidence type="ECO:0000256" key="14">
    <source>
        <dbReference type="ARBA" id="ARBA00061678"/>
    </source>
</evidence>
<evidence type="ECO:0000256" key="19">
    <source>
        <dbReference type="SAM" id="Phobius"/>
    </source>
</evidence>
<accession>A0A2G5TYP7</accession>
<dbReference type="InterPro" id="IPR019428">
    <property type="entry name" value="7TM_GPCR_serpentine_rcpt_Str"/>
</dbReference>
<evidence type="ECO:0000256" key="13">
    <source>
        <dbReference type="ARBA" id="ARBA00054965"/>
    </source>
</evidence>
<protein>
    <recommendedName>
        <fullName evidence="16">Serpentine receptor class r-10</fullName>
    </recommendedName>
    <alternativeName>
        <fullName evidence="17">Odorant response abnormal protein 10</fullName>
    </alternativeName>
    <alternativeName>
        <fullName evidence="18">Olfactory receptor 10</fullName>
    </alternativeName>
</protein>
<comment type="function">
    <text evidence="13">An odorant receptor which affects chemotaxis to the volatile odorant diacetyl. Specifies AWA neuronal cell fate via the odr-7 pathway.</text>
</comment>
<keyword evidence="6" id="KW-0552">Olfaction</keyword>
<evidence type="ECO:0000313" key="21">
    <source>
        <dbReference type="Proteomes" id="UP000230233"/>
    </source>
</evidence>
<dbReference type="GO" id="GO:0042048">
    <property type="term" value="P:olfactory behavior"/>
    <property type="evidence" value="ECO:0007669"/>
    <property type="project" value="TreeGrafter"/>
</dbReference>
<evidence type="ECO:0000256" key="18">
    <source>
        <dbReference type="ARBA" id="ARBA00082489"/>
    </source>
</evidence>
<evidence type="ECO:0000256" key="7">
    <source>
        <dbReference type="ARBA" id="ARBA00022989"/>
    </source>
</evidence>
<proteinExistence type="inferred from homology"/>
<comment type="similarity">
    <text evidence="14">Belongs to the nematode receptor-like protein str family.</text>
</comment>
<evidence type="ECO:0000256" key="10">
    <source>
        <dbReference type="ARBA" id="ARBA00023170"/>
    </source>
</evidence>
<gene>
    <name evidence="20" type="primary">Cnig_chr_IV.g12745</name>
    <name evidence="20" type="ORF">B9Z55_012745</name>
</gene>
<dbReference type="PANTHER" id="PTHR22943:SF29">
    <property type="entry name" value="SEVEN TM RECEPTOR"/>
    <property type="match status" value="1"/>
</dbReference>
<evidence type="ECO:0000256" key="5">
    <source>
        <dbReference type="ARBA" id="ARBA00022692"/>
    </source>
</evidence>
<evidence type="ECO:0000256" key="6">
    <source>
        <dbReference type="ARBA" id="ARBA00022725"/>
    </source>
</evidence>
<keyword evidence="10" id="KW-0675">Receptor</keyword>
<feature type="transmembrane region" description="Helical" evidence="19">
    <location>
        <begin position="7"/>
        <end position="30"/>
    </location>
</feature>
<sequence length="302" mass="35087">MGTYRHLMVYFCCCSIVFSIIDLCVQPNIQTYKSAYFMFVDVKKRNLDPFLARIGLNALCGSFGITISGIAVHFVYRFFALERKGRLKYFKGSYMLIWYSIPIFSGISWFLVTWNMYPMDSMYTEYIRPTILETFGVHVEDTVYVCGLFYPIDENGKKYLNYLTIYAFSIYLILMAIPFSIILIFGFKSWKIVTNLLENGESEYSRNLQMQLYKALVAQTILPVSYLFIPFGLIFTLPMFEINSQLIASLITLIFATYPALDPLPILYFVDFYRNPIIETFKKSKCKGSQVSPDVERSINLE</sequence>
<dbReference type="GO" id="GO:0006935">
    <property type="term" value="P:chemotaxis"/>
    <property type="evidence" value="ECO:0007669"/>
    <property type="project" value="UniProtKB-KW"/>
</dbReference>
<evidence type="ECO:0000256" key="15">
    <source>
        <dbReference type="ARBA" id="ARBA00064300"/>
    </source>
</evidence>
<evidence type="ECO:0000256" key="3">
    <source>
        <dbReference type="ARBA" id="ARBA00022500"/>
    </source>
</evidence>
<feature type="transmembrane region" description="Helical" evidence="19">
    <location>
        <begin position="165"/>
        <end position="187"/>
    </location>
</feature>
<keyword evidence="9 19" id="KW-0472">Membrane</keyword>
<dbReference type="SUPFAM" id="SSF81321">
    <property type="entry name" value="Family A G protein-coupled receptor-like"/>
    <property type="match status" value="1"/>
</dbReference>
<dbReference type="AlphaFoldDB" id="A0A2G5TYP7"/>
<dbReference type="Pfam" id="PF10326">
    <property type="entry name" value="7TM_GPCR_Str"/>
    <property type="match status" value="1"/>
</dbReference>
<feature type="transmembrane region" description="Helical" evidence="19">
    <location>
        <begin position="216"/>
        <end position="240"/>
    </location>
</feature>
<dbReference type="GO" id="GO:0038022">
    <property type="term" value="F:G protein-coupled olfactory receptor activity"/>
    <property type="evidence" value="ECO:0007669"/>
    <property type="project" value="TreeGrafter"/>
</dbReference>
<comment type="caution">
    <text evidence="20">The sequence shown here is derived from an EMBL/GenBank/DDBJ whole genome shotgun (WGS) entry which is preliminary data.</text>
</comment>
<feature type="transmembrane region" description="Helical" evidence="19">
    <location>
        <begin position="50"/>
        <end position="76"/>
    </location>
</feature>
<keyword evidence="8" id="KW-0969">Cilium</keyword>
<evidence type="ECO:0000256" key="12">
    <source>
        <dbReference type="ARBA" id="ARBA00023273"/>
    </source>
</evidence>
<evidence type="ECO:0000313" key="20">
    <source>
        <dbReference type="EMBL" id="PIC32404.1"/>
    </source>
</evidence>
<comment type="subunit">
    <text evidence="15">Interacts with odr-4.</text>
</comment>
<evidence type="ECO:0000256" key="2">
    <source>
        <dbReference type="ARBA" id="ARBA00022475"/>
    </source>
</evidence>
<comment type="subcellular location">
    <subcellularLocation>
        <location evidence="1">Cell projection</location>
        <location evidence="1">Cilium membrane</location>
        <topology evidence="1">Multi-pass membrane protein</topology>
    </subcellularLocation>
</comment>
<organism evidence="20 21">
    <name type="scientific">Caenorhabditis nigoni</name>
    <dbReference type="NCBI Taxonomy" id="1611254"/>
    <lineage>
        <taxon>Eukaryota</taxon>
        <taxon>Metazoa</taxon>
        <taxon>Ecdysozoa</taxon>
        <taxon>Nematoda</taxon>
        <taxon>Chromadorea</taxon>
        <taxon>Rhabditida</taxon>
        <taxon>Rhabditina</taxon>
        <taxon>Rhabditomorpha</taxon>
        <taxon>Rhabditoidea</taxon>
        <taxon>Rhabditidae</taxon>
        <taxon>Peloderinae</taxon>
        <taxon>Caenorhabditis</taxon>
    </lineage>
</organism>
<evidence type="ECO:0000256" key="1">
    <source>
        <dbReference type="ARBA" id="ARBA00004272"/>
    </source>
</evidence>
<keyword evidence="7 19" id="KW-1133">Transmembrane helix</keyword>
<dbReference type="Proteomes" id="UP000230233">
    <property type="component" value="Chromosome IV"/>
</dbReference>
<dbReference type="OrthoDB" id="5837332at2759"/>
<evidence type="ECO:0000256" key="9">
    <source>
        <dbReference type="ARBA" id="ARBA00023136"/>
    </source>
</evidence>
<dbReference type="GO" id="GO:0060170">
    <property type="term" value="C:ciliary membrane"/>
    <property type="evidence" value="ECO:0007669"/>
    <property type="project" value="UniProtKB-SubCell"/>
</dbReference>
<reference evidence="21" key="1">
    <citation type="submission" date="2017-10" db="EMBL/GenBank/DDBJ databases">
        <title>Rapid genome shrinkage in a self-fertile nematode reveals novel sperm competition proteins.</title>
        <authorList>
            <person name="Yin D."/>
            <person name="Schwarz E.M."/>
            <person name="Thomas C.G."/>
            <person name="Felde R.L."/>
            <person name="Korf I.F."/>
            <person name="Cutter A.D."/>
            <person name="Schartner C.M."/>
            <person name="Ralston E.J."/>
            <person name="Meyer B.J."/>
            <person name="Haag E.S."/>
        </authorList>
    </citation>
    <scope>NUCLEOTIDE SEQUENCE [LARGE SCALE GENOMIC DNA]</scope>
    <source>
        <strain evidence="21">JU1422</strain>
    </source>
</reference>
<evidence type="ECO:0000256" key="8">
    <source>
        <dbReference type="ARBA" id="ARBA00023069"/>
    </source>
</evidence>
<dbReference type="PANTHER" id="PTHR22943">
    <property type="entry name" value="7-TRANSMEMBRANE DOMAIN RECEPTOR C.ELEGANS"/>
    <property type="match status" value="1"/>
</dbReference>
<keyword evidence="21" id="KW-1185">Reference proteome</keyword>
<feature type="transmembrane region" description="Helical" evidence="19">
    <location>
        <begin position="246"/>
        <end position="270"/>
    </location>
</feature>
<keyword evidence="2" id="KW-1003">Cell membrane</keyword>
<name>A0A2G5TYP7_9PELO</name>
<keyword evidence="11" id="KW-0325">Glycoprotein</keyword>
<keyword evidence="4" id="KW-0716">Sensory transduction</keyword>
<keyword evidence="12" id="KW-0966">Cell projection</keyword>
<keyword evidence="5 19" id="KW-0812">Transmembrane</keyword>
<keyword evidence="3" id="KW-0145">Chemotaxis</keyword>
<dbReference type="FunFam" id="1.20.1070.10:FF:000128">
    <property type="entry name" value="Seven TM Receptor"/>
    <property type="match status" value="1"/>
</dbReference>